<dbReference type="PANTHER" id="PTHR46271:SF4">
    <property type="entry name" value="HOMEOBOX PROTEIN, PUTATIVE-RELATED"/>
    <property type="match status" value="1"/>
</dbReference>
<evidence type="ECO:0000256" key="1">
    <source>
        <dbReference type="ARBA" id="ARBA00004123"/>
    </source>
</evidence>
<dbReference type="InParanoid" id="A0A1S0UKH9"/>
<accession>A0A1S0UKH9</accession>
<keyword evidence="4 5" id="KW-0539">Nucleus</keyword>
<feature type="DNA-binding region" description="Homeobox" evidence="5">
    <location>
        <begin position="72"/>
        <end position="131"/>
    </location>
</feature>
<gene>
    <name evidence="9" type="ORF">LOAG_16789</name>
</gene>
<dbReference type="OMA" id="QRNEIQH"/>
<feature type="region of interest" description="Disordered" evidence="7">
    <location>
        <begin position="42"/>
        <end position="77"/>
    </location>
</feature>
<feature type="compositionally biased region" description="Basic and acidic residues" evidence="7">
    <location>
        <begin position="60"/>
        <end position="69"/>
    </location>
</feature>
<dbReference type="CTD" id="31251482"/>
<dbReference type="GO" id="GO:0005634">
    <property type="term" value="C:nucleus"/>
    <property type="evidence" value="ECO:0007669"/>
    <property type="project" value="UniProtKB-SubCell"/>
</dbReference>
<name>A0A1S0UKH9_LOALO</name>
<sequence>MDELCGSSALLTSTSHHHHHHHHHSISSLIQRNEIQHGHVKIPDLTTSPVVSETNQQHGDGNKRRDRESKKQRRNRTTFTTFQLHELEQAFERCHYPDVYARELLAQKVKLPEVRVQVWFQNRRAKWRRQDKAESSAIADLPPVRHSTPGIPSWAWMTHPDDFSGLMHPFVPQSNGLPGPDMVMKASSPFCFGYLSTATPTTNTYAGVTGSGVGSAPTFPDIDLQGGVHNEQKNIYTSNMIV</sequence>
<evidence type="ECO:0000256" key="7">
    <source>
        <dbReference type="SAM" id="MobiDB-lite"/>
    </source>
</evidence>
<feature type="domain" description="Homeobox" evidence="8">
    <location>
        <begin position="70"/>
        <end position="130"/>
    </location>
</feature>
<keyword evidence="2 5" id="KW-0238">DNA-binding</keyword>
<dbReference type="GO" id="GO:0000978">
    <property type="term" value="F:RNA polymerase II cis-regulatory region sequence-specific DNA binding"/>
    <property type="evidence" value="ECO:0007669"/>
    <property type="project" value="TreeGrafter"/>
</dbReference>
<dbReference type="Gene3D" id="1.10.10.60">
    <property type="entry name" value="Homeodomain-like"/>
    <property type="match status" value="1"/>
</dbReference>
<evidence type="ECO:0000256" key="4">
    <source>
        <dbReference type="ARBA" id="ARBA00023242"/>
    </source>
</evidence>
<dbReference type="GeneID" id="31251482"/>
<feature type="compositionally biased region" description="Polar residues" evidence="7">
    <location>
        <begin position="45"/>
        <end position="59"/>
    </location>
</feature>
<evidence type="ECO:0000313" key="9">
    <source>
        <dbReference type="EMBL" id="EJD76222.1"/>
    </source>
</evidence>
<dbReference type="PANTHER" id="PTHR46271">
    <property type="entry name" value="HOMEOBOX PROTEIN, PUTATIVE-RELATED"/>
    <property type="match status" value="1"/>
</dbReference>
<reference evidence="9" key="1">
    <citation type="submission" date="2012-04" db="EMBL/GenBank/DDBJ databases">
        <title>The Genome Sequence of Loa loa.</title>
        <authorList>
            <consortium name="The Broad Institute Genome Sequencing Platform"/>
            <consortium name="Broad Institute Genome Sequencing Center for Infectious Disease"/>
            <person name="Nutman T.B."/>
            <person name="Fink D.L."/>
            <person name="Russ C."/>
            <person name="Young S."/>
            <person name="Zeng Q."/>
            <person name="Gargeya S."/>
            <person name="Alvarado L."/>
            <person name="Berlin A."/>
            <person name="Chapman S.B."/>
            <person name="Chen Z."/>
            <person name="Freedman E."/>
            <person name="Gellesch M."/>
            <person name="Goldberg J."/>
            <person name="Griggs A."/>
            <person name="Gujja S."/>
            <person name="Heilman E.R."/>
            <person name="Heiman D."/>
            <person name="Howarth C."/>
            <person name="Mehta T."/>
            <person name="Neiman D."/>
            <person name="Pearson M."/>
            <person name="Roberts A."/>
            <person name="Saif S."/>
            <person name="Shea T."/>
            <person name="Shenoy N."/>
            <person name="Sisk P."/>
            <person name="Stolte C."/>
            <person name="Sykes S."/>
            <person name="White J."/>
            <person name="Yandava C."/>
            <person name="Haas B."/>
            <person name="Henn M.R."/>
            <person name="Nusbaum C."/>
            <person name="Birren B."/>
        </authorList>
    </citation>
    <scope>NUCLEOTIDE SEQUENCE [LARGE SCALE GENOMIC DNA]</scope>
</reference>
<dbReference type="PROSITE" id="PS00027">
    <property type="entry name" value="HOMEOBOX_1"/>
    <property type="match status" value="1"/>
</dbReference>
<proteinExistence type="predicted"/>
<dbReference type="AlphaFoldDB" id="A0A1S0UKH9"/>
<evidence type="ECO:0000259" key="8">
    <source>
        <dbReference type="PROSITE" id="PS50071"/>
    </source>
</evidence>
<keyword evidence="3 5" id="KW-0371">Homeobox</keyword>
<dbReference type="InterPro" id="IPR043562">
    <property type="entry name" value="RAX/RAX2"/>
</dbReference>
<dbReference type="Pfam" id="PF00046">
    <property type="entry name" value="Homeodomain"/>
    <property type="match status" value="1"/>
</dbReference>
<dbReference type="InterPro" id="IPR017970">
    <property type="entry name" value="Homeobox_CS"/>
</dbReference>
<evidence type="ECO:0000256" key="5">
    <source>
        <dbReference type="PROSITE-ProRule" id="PRU00108"/>
    </source>
</evidence>
<dbReference type="GO" id="GO:0030182">
    <property type="term" value="P:neuron differentiation"/>
    <property type="evidence" value="ECO:0007669"/>
    <property type="project" value="EnsemblMetazoa"/>
</dbReference>
<dbReference type="GO" id="GO:0000981">
    <property type="term" value="F:DNA-binding transcription factor activity, RNA polymerase II-specific"/>
    <property type="evidence" value="ECO:0007669"/>
    <property type="project" value="InterPro"/>
</dbReference>
<organism evidence="9">
    <name type="scientific">Loa loa</name>
    <name type="common">Eye worm</name>
    <name type="synonym">Filaria loa</name>
    <dbReference type="NCBI Taxonomy" id="7209"/>
    <lineage>
        <taxon>Eukaryota</taxon>
        <taxon>Metazoa</taxon>
        <taxon>Ecdysozoa</taxon>
        <taxon>Nematoda</taxon>
        <taxon>Chromadorea</taxon>
        <taxon>Rhabditida</taxon>
        <taxon>Spirurina</taxon>
        <taxon>Spiruromorpha</taxon>
        <taxon>Filarioidea</taxon>
        <taxon>Onchocercidae</taxon>
        <taxon>Loa</taxon>
    </lineage>
</organism>
<dbReference type="SUPFAM" id="SSF46689">
    <property type="entry name" value="Homeodomain-like"/>
    <property type="match status" value="1"/>
</dbReference>
<dbReference type="EMBL" id="JH712084">
    <property type="protein sequence ID" value="EJD76222.1"/>
    <property type="molecule type" value="Genomic_DNA"/>
</dbReference>
<comment type="subcellular location">
    <subcellularLocation>
        <location evidence="1 5 6">Nucleus</location>
    </subcellularLocation>
</comment>
<dbReference type="InterPro" id="IPR009057">
    <property type="entry name" value="Homeodomain-like_sf"/>
</dbReference>
<dbReference type="KEGG" id="loa:LOAG_16789"/>
<dbReference type="SMART" id="SM00389">
    <property type="entry name" value="HOX"/>
    <property type="match status" value="1"/>
</dbReference>
<evidence type="ECO:0000256" key="3">
    <source>
        <dbReference type="ARBA" id="ARBA00023155"/>
    </source>
</evidence>
<dbReference type="FunFam" id="1.10.10.60:FF:000679">
    <property type="entry name" value="Homeobox protein aristaless"/>
    <property type="match status" value="1"/>
</dbReference>
<dbReference type="CDD" id="cd00086">
    <property type="entry name" value="homeodomain"/>
    <property type="match status" value="1"/>
</dbReference>
<evidence type="ECO:0000256" key="6">
    <source>
        <dbReference type="RuleBase" id="RU000682"/>
    </source>
</evidence>
<protein>
    <recommendedName>
        <fullName evidence="8">Homeobox domain-containing protein</fullName>
    </recommendedName>
</protein>
<dbReference type="InterPro" id="IPR001356">
    <property type="entry name" value="HD"/>
</dbReference>
<dbReference type="PROSITE" id="PS50071">
    <property type="entry name" value="HOMEOBOX_2"/>
    <property type="match status" value="1"/>
</dbReference>
<dbReference type="OrthoDB" id="6159439at2759"/>
<dbReference type="GO" id="GO:0045944">
    <property type="term" value="P:positive regulation of transcription by RNA polymerase II"/>
    <property type="evidence" value="ECO:0007669"/>
    <property type="project" value="InterPro"/>
</dbReference>
<dbReference type="RefSeq" id="XP_020307034.1">
    <property type="nucleotide sequence ID" value="XM_020449447.1"/>
</dbReference>
<evidence type="ECO:0000256" key="2">
    <source>
        <dbReference type="ARBA" id="ARBA00023125"/>
    </source>
</evidence>